<name>H3CF54_TETNG</name>
<dbReference type="InParanoid" id="H3CF54"/>
<reference evidence="2" key="3">
    <citation type="submission" date="2025-09" db="UniProtKB">
        <authorList>
            <consortium name="Ensembl"/>
        </authorList>
    </citation>
    <scope>IDENTIFICATION</scope>
</reference>
<evidence type="ECO:0000256" key="1">
    <source>
        <dbReference type="SAM" id="Phobius"/>
    </source>
</evidence>
<keyword evidence="1" id="KW-1133">Transmembrane helix</keyword>
<dbReference type="STRING" id="99883.ENSTNIP00000006878"/>
<evidence type="ECO:0008006" key="4">
    <source>
        <dbReference type="Google" id="ProtNLM"/>
    </source>
</evidence>
<dbReference type="HOGENOM" id="CLU_3210195_0_0_1"/>
<sequence length="45" mass="5017">MVTEGDPTALAKVLHLLMLSFSWGMQVWVTFIAGFVLVQQVTLHT</sequence>
<keyword evidence="1" id="KW-0472">Membrane</keyword>
<reference evidence="3" key="1">
    <citation type="journal article" date="2004" name="Nature">
        <title>Genome duplication in the teleost fish Tetraodon nigroviridis reveals the early vertebrate proto-karyotype.</title>
        <authorList>
            <person name="Jaillon O."/>
            <person name="Aury J.-M."/>
            <person name="Brunet F."/>
            <person name="Petit J.-L."/>
            <person name="Stange-Thomann N."/>
            <person name="Mauceli E."/>
            <person name="Bouneau L."/>
            <person name="Fischer C."/>
            <person name="Ozouf-Costaz C."/>
            <person name="Bernot A."/>
            <person name="Nicaud S."/>
            <person name="Jaffe D."/>
            <person name="Fisher S."/>
            <person name="Lutfalla G."/>
            <person name="Dossat C."/>
            <person name="Segurens B."/>
            <person name="Dasilva C."/>
            <person name="Salanoubat M."/>
            <person name="Levy M."/>
            <person name="Boudet N."/>
            <person name="Castellano S."/>
            <person name="Anthouard V."/>
            <person name="Jubin C."/>
            <person name="Castelli V."/>
            <person name="Katinka M."/>
            <person name="Vacherie B."/>
            <person name="Biemont C."/>
            <person name="Skalli Z."/>
            <person name="Cattolico L."/>
            <person name="Poulain J."/>
            <person name="De Berardinis V."/>
            <person name="Cruaud C."/>
            <person name="Duprat S."/>
            <person name="Brottier P."/>
            <person name="Coutanceau J.-P."/>
            <person name="Gouzy J."/>
            <person name="Parra G."/>
            <person name="Lardier G."/>
            <person name="Chapple C."/>
            <person name="McKernan K.J."/>
            <person name="McEwan P."/>
            <person name="Bosak S."/>
            <person name="Kellis M."/>
            <person name="Volff J.-N."/>
            <person name="Guigo R."/>
            <person name="Zody M.C."/>
            <person name="Mesirov J."/>
            <person name="Lindblad-Toh K."/>
            <person name="Birren B."/>
            <person name="Nusbaum C."/>
            <person name="Kahn D."/>
            <person name="Robinson-Rechavi M."/>
            <person name="Laudet V."/>
            <person name="Schachter V."/>
            <person name="Quetier F."/>
            <person name="Saurin W."/>
            <person name="Scarpelli C."/>
            <person name="Wincker P."/>
            <person name="Lander E.S."/>
            <person name="Weissenbach J."/>
            <person name="Roest Crollius H."/>
        </authorList>
    </citation>
    <scope>NUCLEOTIDE SEQUENCE [LARGE SCALE GENOMIC DNA]</scope>
</reference>
<keyword evidence="1" id="KW-0812">Transmembrane</keyword>
<dbReference type="AlphaFoldDB" id="H3CF54"/>
<protein>
    <recommendedName>
        <fullName evidence="4">Transmembrane protein 205</fullName>
    </recommendedName>
</protein>
<dbReference type="Proteomes" id="UP000007303">
    <property type="component" value="Unassembled WGS sequence"/>
</dbReference>
<accession>H3CF54</accession>
<dbReference type="Ensembl" id="ENSTNIT00000007030.1">
    <property type="protein sequence ID" value="ENSTNIP00000006878.1"/>
    <property type="gene ID" value="ENSTNIG00000004253.1"/>
</dbReference>
<dbReference type="PANTHER" id="PTHR46916:SF2">
    <property type="entry name" value="TRANSMEMBRANE PROTEIN 205"/>
    <property type="match status" value="1"/>
</dbReference>
<feature type="transmembrane region" description="Helical" evidence="1">
    <location>
        <begin position="16"/>
        <end position="38"/>
    </location>
</feature>
<dbReference type="GeneTree" id="ENSGT00990000206908"/>
<dbReference type="PANTHER" id="PTHR46916">
    <property type="entry name" value="TRANSMEMBRANE PROTEIN 205"/>
    <property type="match status" value="1"/>
</dbReference>
<keyword evidence="3" id="KW-1185">Reference proteome</keyword>
<proteinExistence type="predicted"/>
<dbReference type="InterPro" id="IPR042623">
    <property type="entry name" value="TMEM205"/>
</dbReference>
<organism evidence="2 3">
    <name type="scientific">Tetraodon nigroviridis</name>
    <name type="common">Spotted green pufferfish</name>
    <name type="synonym">Chelonodon nigroviridis</name>
    <dbReference type="NCBI Taxonomy" id="99883"/>
    <lineage>
        <taxon>Eukaryota</taxon>
        <taxon>Metazoa</taxon>
        <taxon>Chordata</taxon>
        <taxon>Craniata</taxon>
        <taxon>Vertebrata</taxon>
        <taxon>Euteleostomi</taxon>
        <taxon>Actinopterygii</taxon>
        <taxon>Neopterygii</taxon>
        <taxon>Teleostei</taxon>
        <taxon>Neoteleostei</taxon>
        <taxon>Acanthomorphata</taxon>
        <taxon>Eupercaria</taxon>
        <taxon>Tetraodontiformes</taxon>
        <taxon>Tetradontoidea</taxon>
        <taxon>Tetraodontidae</taxon>
        <taxon>Tetraodon</taxon>
    </lineage>
</organism>
<reference evidence="2" key="2">
    <citation type="submission" date="2025-08" db="UniProtKB">
        <authorList>
            <consortium name="Ensembl"/>
        </authorList>
    </citation>
    <scope>IDENTIFICATION</scope>
</reference>
<evidence type="ECO:0000313" key="2">
    <source>
        <dbReference type="Ensembl" id="ENSTNIP00000006878.1"/>
    </source>
</evidence>
<evidence type="ECO:0000313" key="3">
    <source>
        <dbReference type="Proteomes" id="UP000007303"/>
    </source>
</evidence>